<dbReference type="UniPathway" id="UPA00193"/>
<dbReference type="GO" id="GO:0035999">
    <property type="term" value="P:tetrahydrofolate interconversion"/>
    <property type="evidence" value="ECO:0007669"/>
    <property type="project" value="UniProtKB-UniRule"/>
</dbReference>
<comment type="caution">
    <text evidence="9">The sequence shown here is derived from an EMBL/GenBank/DDBJ whole genome shotgun (WGS) entry which is preliminary data.</text>
</comment>
<gene>
    <name evidence="8" type="primary">fhs</name>
    <name evidence="9" type="ORF">H7R39_03435</name>
</gene>
<keyword evidence="5 8" id="KW-0067">ATP-binding</keyword>
<feature type="binding site" evidence="8">
    <location>
        <begin position="61"/>
        <end position="68"/>
    </location>
    <ligand>
        <name>ATP</name>
        <dbReference type="ChEBI" id="CHEBI:30616"/>
    </ligand>
</feature>
<dbReference type="InterPro" id="IPR000559">
    <property type="entry name" value="Formate_THF_ligase"/>
</dbReference>
<evidence type="ECO:0000313" key="10">
    <source>
        <dbReference type="Proteomes" id="UP000552683"/>
    </source>
</evidence>
<evidence type="ECO:0000256" key="3">
    <source>
        <dbReference type="ARBA" id="ARBA00022598"/>
    </source>
</evidence>
<dbReference type="Gene3D" id="3.40.50.300">
    <property type="entry name" value="P-loop containing nucleotide triphosphate hydrolases"/>
    <property type="match status" value="1"/>
</dbReference>
<dbReference type="RefSeq" id="WP_185897971.1">
    <property type="nucleotide sequence ID" value="NZ_JACLZK010000001.1"/>
</dbReference>
<dbReference type="EMBL" id="JACLZK010000001">
    <property type="protein sequence ID" value="MBC2882326.1"/>
    <property type="molecule type" value="Genomic_DNA"/>
</dbReference>
<evidence type="ECO:0000256" key="5">
    <source>
        <dbReference type="ARBA" id="ARBA00022840"/>
    </source>
</evidence>
<dbReference type="Gene3D" id="3.30.1510.10">
    <property type="entry name" value="Domain 2, N(10)-formyltetrahydrofolate synthetase"/>
    <property type="match status" value="1"/>
</dbReference>
<dbReference type="Proteomes" id="UP000552683">
    <property type="component" value="Unassembled WGS sequence"/>
</dbReference>
<sequence>MLSDREIEASAKPQNIIKIGAKLGLGEEALDTFGKLKAKIEPRLGSAPSANLILVTATNPTPYGEGKTTVTVGLSDGLARIGKRVCAALREPSLGPVFGIKGGATGGGYSQVTPSEDINLHFNGDFHAITSANNLIAAMLDNHIHHGNALNIDPARVVFKRCMDMNDRSLREIEIGLEKSNKVTRKDGFVITAASEIMAILCLATDLKNLKERAQNIIVAYDKEGGLVRAKSLNCADAVCVLLKEAIKPNLVQTLEGTPVLIHGGPFANIAHGCNSVIATKTALNLADYVVTEAGFGAELGAQKFLDIKCRTAGLAPKCVVLVSTIRSLKYNGGCDKDGISQPNLDALKLGGENLKAHIENLKNFNQNVIVALNKFATDTDEEIAHVRTLCEESGAEFSVCEGFLKGSAGTEDLAKKVAQICEKPAREINFTYDPADPVKTKIEKIATKIYGAKDVVFSPRAQEDLAEISRLGFDAFPVCVAKTQYSFSSDAKLLGRPRGFSFEVSALEIRGGAGFIVAVSGSTMLMPGLPKVPAAEHMRAE</sequence>
<dbReference type="HAMAP" id="MF_01543">
    <property type="entry name" value="FTHFS"/>
    <property type="match status" value="1"/>
</dbReference>
<evidence type="ECO:0000256" key="7">
    <source>
        <dbReference type="ARBA" id="ARBA00061363"/>
    </source>
</evidence>
<dbReference type="Gene3D" id="3.10.410.10">
    <property type="entry name" value="Formyltetrahydrofolate synthetase, domain 3"/>
    <property type="match status" value="1"/>
</dbReference>
<keyword evidence="2 8" id="KW-0554">One-carbon metabolism</keyword>
<proteinExistence type="inferred from homology"/>
<dbReference type="EC" id="6.3.4.3" evidence="8"/>
<dbReference type="FunFam" id="3.30.1510.10:FF:000001">
    <property type="entry name" value="Formate--tetrahydrofolate ligase"/>
    <property type="match status" value="1"/>
</dbReference>
<evidence type="ECO:0000256" key="4">
    <source>
        <dbReference type="ARBA" id="ARBA00022741"/>
    </source>
</evidence>
<evidence type="ECO:0000256" key="2">
    <source>
        <dbReference type="ARBA" id="ARBA00022563"/>
    </source>
</evidence>
<dbReference type="SUPFAM" id="SSF52540">
    <property type="entry name" value="P-loop containing nucleoside triphosphate hydrolases"/>
    <property type="match status" value="1"/>
</dbReference>
<reference evidence="9 10" key="1">
    <citation type="submission" date="2020-08" db="EMBL/GenBank/DDBJ databases">
        <title>Complete genome and description of Campylobacter massiliensis Marseille-Q3452 sp. nov.</title>
        <authorList>
            <person name="Antezack A."/>
        </authorList>
    </citation>
    <scope>NUCLEOTIDE SEQUENCE [LARGE SCALE GENOMIC DNA]</scope>
    <source>
        <strain evidence="9 10">Marseille-Q3452</strain>
    </source>
</reference>
<comment type="similarity">
    <text evidence="7 8">Belongs to the formate--tetrahydrofolate ligase family.</text>
</comment>
<keyword evidence="4 8" id="KW-0547">Nucleotide-binding</keyword>
<dbReference type="InterPro" id="IPR020628">
    <property type="entry name" value="Formate_THF_ligase_CS"/>
</dbReference>
<keyword evidence="10" id="KW-1185">Reference proteome</keyword>
<dbReference type="InterPro" id="IPR027417">
    <property type="entry name" value="P-loop_NTPase"/>
</dbReference>
<keyword evidence="3 8" id="KW-0436">Ligase</keyword>
<dbReference type="GO" id="GO:0005524">
    <property type="term" value="F:ATP binding"/>
    <property type="evidence" value="ECO:0007669"/>
    <property type="project" value="UniProtKB-UniRule"/>
</dbReference>
<dbReference type="NCBIfam" id="NF010030">
    <property type="entry name" value="PRK13505.1"/>
    <property type="match status" value="1"/>
</dbReference>
<dbReference type="PROSITE" id="PS00721">
    <property type="entry name" value="FTHFS_1"/>
    <property type="match status" value="1"/>
</dbReference>
<dbReference type="Pfam" id="PF01268">
    <property type="entry name" value="FTHFS"/>
    <property type="match status" value="1"/>
</dbReference>
<dbReference type="CDD" id="cd00477">
    <property type="entry name" value="FTHFS"/>
    <property type="match status" value="1"/>
</dbReference>
<organism evidence="9 10">
    <name type="scientific">Campylobacter massiliensis</name>
    <dbReference type="NCBI Taxonomy" id="2762557"/>
    <lineage>
        <taxon>Bacteria</taxon>
        <taxon>Pseudomonadati</taxon>
        <taxon>Campylobacterota</taxon>
        <taxon>Epsilonproteobacteria</taxon>
        <taxon>Campylobacterales</taxon>
        <taxon>Campylobacteraceae</taxon>
        <taxon>Campylobacter</taxon>
    </lineage>
</organism>
<evidence type="ECO:0000256" key="1">
    <source>
        <dbReference type="ARBA" id="ARBA00004777"/>
    </source>
</evidence>
<comment type="catalytic activity">
    <reaction evidence="6 8">
        <text>(6S)-5,6,7,8-tetrahydrofolate + formate + ATP = (6R)-10-formyltetrahydrofolate + ADP + phosphate</text>
        <dbReference type="Rhea" id="RHEA:20221"/>
        <dbReference type="ChEBI" id="CHEBI:15740"/>
        <dbReference type="ChEBI" id="CHEBI:30616"/>
        <dbReference type="ChEBI" id="CHEBI:43474"/>
        <dbReference type="ChEBI" id="CHEBI:57453"/>
        <dbReference type="ChEBI" id="CHEBI:195366"/>
        <dbReference type="ChEBI" id="CHEBI:456216"/>
        <dbReference type="EC" id="6.3.4.3"/>
    </reaction>
</comment>
<dbReference type="AlphaFoldDB" id="A0A842J3E1"/>
<evidence type="ECO:0000256" key="8">
    <source>
        <dbReference type="HAMAP-Rule" id="MF_01543"/>
    </source>
</evidence>
<accession>A0A842J3E1</accession>
<evidence type="ECO:0000256" key="6">
    <source>
        <dbReference type="ARBA" id="ARBA00049033"/>
    </source>
</evidence>
<evidence type="ECO:0000313" key="9">
    <source>
        <dbReference type="EMBL" id="MBC2882326.1"/>
    </source>
</evidence>
<protein>
    <recommendedName>
        <fullName evidence="8">Formate--tetrahydrofolate ligase</fullName>
        <ecNumber evidence="8">6.3.4.3</ecNumber>
    </recommendedName>
    <alternativeName>
        <fullName evidence="8">Formyltetrahydrofolate synthetase</fullName>
        <shortName evidence="8">FHS</shortName>
        <shortName evidence="8">FTHFS</shortName>
    </alternativeName>
</protein>
<name>A0A842J3E1_9BACT</name>
<dbReference type="PROSITE" id="PS00722">
    <property type="entry name" value="FTHFS_2"/>
    <property type="match status" value="1"/>
</dbReference>
<dbReference type="GO" id="GO:0004329">
    <property type="term" value="F:formate-tetrahydrofolate ligase activity"/>
    <property type="evidence" value="ECO:0007669"/>
    <property type="project" value="UniProtKB-UniRule"/>
</dbReference>
<comment type="pathway">
    <text evidence="1 8">One-carbon metabolism; tetrahydrofolate interconversion.</text>
</comment>